<dbReference type="InterPro" id="IPR002347">
    <property type="entry name" value="SDR_fam"/>
</dbReference>
<feature type="non-terminal residue" evidence="2">
    <location>
        <position position="1"/>
    </location>
</feature>
<evidence type="ECO:0000313" key="2">
    <source>
        <dbReference type="EMBL" id="KRX11440.1"/>
    </source>
</evidence>
<organism evidence="2 3">
    <name type="scientific">Trichinella nelsoni</name>
    <dbReference type="NCBI Taxonomy" id="6336"/>
    <lineage>
        <taxon>Eukaryota</taxon>
        <taxon>Metazoa</taxon>
        <taxon>Ecdysozoa</taxon>
        <taxon>Nematoda</taxon>
        <taxon>Enoplea</taxon>
        <taxon>Dorylaimia</taxon>
        <taxon>Trichinellida</taxon>
        <taxon>Trichinellidae</taxon>
        <taxon>Trichinella</taxon>
    </lineage>
</organism>
<accession>A0A0V0RAM6</accession>
<dbReference type="PANTHER" id="PTHR42898">
    <property type="entry name" value="TROPINONE REDUCTASE"/>
    <property type="match status" value="1"/>
</dbReference>
<dbReference type="STRING" id="6336.A0A0V0RAM6"/>
<reference evidence="2 3" key="1">
    <citation type="submission" date="2015-01" db="EMBL/GenBank/DDBJ databases">
        <title>Evolution of Trichinella species and genotypes.</title>
        <authorList>
            <person name="Korhonen P.K."/>
            <person name="Edoardo P."/>
            <person name="Giuseppe L.R."/>
            <person name="Gasser R.B."/>
        </authorList>
    </citation>
    <scope>NUCLEOTIDE SEQUENCE [LARGE SCALE GENOMIC DNA]</scope>
    <source>
        <strain evidence="2">ISS37</strain>
    </source>
</reference>
<name>A0A0V0RAM6_9BILA</name>
<dbReference type="Pfam" id="PF13561">
    <property type="entry name" value="adh_short_C2"/>
    <property type="match status" value="1"/>
</dbReference>
<comment type="caution">
    <text evidence="2">The sequence shown here is derived from an EMBL/GenBank/DDBJ whole genome shotgun (WGS) entry which is preliminary data.</text>
</comment>
<dbReference type="OrthoDB" id="1669814at2759"/>
<dbReference type="Proteomes" id="UP000054630">
    <property type="component" value="Unassembled WGS sequence"/>
</dbReference>
<keyword evidence="1" id="KW-0560">Oxidoreductase</keyword>
<dbReference type="Gene3D" id="3.40.50.720">
    <property type="entry name" value="NAD(P)-binding Rossmann-like Domain"/>
    <property type="match status" value="1"/>
</dbReference>
<dbReference type="EMBL" id="JYDL01002201">
    <property type="protein sequence ID" value="KRX11440.1"/>
    <property type="molecule type" value="Genomic_DNA"/>
</dbReference>
<evidence type="ECO:0000256" key="1">
    <source>
        <dbReference type="ARBA" id="ARBA00023002"/>
    </source>
</evidence>
<feature type="non-terminal residue" evidence="2">
    <location>
        <position position="31"/>
    </location>
</feature>
<dbReference type="PANTHER" id="PTHR42898:SF79">
    <property type="entry name" value="NAD(P)-BINDING ROSSMANN-FOLD PROTEIN"/>
    <property type="match status" value="1"/>
</dbReference>
<gene>
    <name evidence="2" type="ORF">T07_6633</name>
</gene>
<proteinExistence type="predicted"/>
<dbReference type="InterPro" id="IPR036291">
    <property type="entry name" value="NAD(P)-bd_dom_sf"/>
</dbReference>
<dbReference type="GO" id="GO:0016491">
    <property type="term" value="F:oxidoreductase activity"/>
    <property type="evidence" value="ECO:0007669"/>
    <property type="project" value="UniProtKB-KW"/>
</dbReference>
<dbReference type="InterPro" id="IPR045000">
    <property type="entry name" value="TR"/>
</dbReference>
<keyword evidence="3" id="KW-1185">Reference proteome</keyword>
<dbReference type="AlphaFoldDB" id="A0A0V0RAM6"/>
<sequence>LVAFLCLPAASYITGQTFCVDGGMTINGFQF</sequence>
<protein>
    <submittedName>
        <fullName evidence="2">Tropinone reductase-like protein</fullName>
    </submittedName>
</protein>
<dbReference type="SUPFAM" id="SSF51735">
    <property type="entry name" value="NAD(P)-binding Rossmann-fold domains"/>
    <property type="match status" value="1"/>
</dbReference>
<evidence type="ECO:0000313" key="3">
    <source>
        <dbReference type="Proteomes" id="UP000054630"/>
    </source>
</evidence>